<dbReference type="Gene3D" id="1.10.10.10">
    <property type="entry name" value="Winged helix-like DNA-binding domain superfamily/Winged helix DNA-binding domain"/>
    <property type="match status" value="1"/>
</dbReference>
<comment type="caution">
    <text evidence="1">The sequence shown here is derived from an EMBL/GenBank/DDBJ whole genome shotgun (WGS) entry which is preliminary data.</text>
</comment>
<evidence type="ECO:0000313" key="1">
    <source>
        <dbReference type="EMBL" id="PWB86702.1"/>
    </source>
</evidence>
<dbReference type="AlphaFoldDB" id="A0A2U1S8T2"/>
<dbReference type="EMBL" id="MZGU01000003">
    <property type="protein sequence ID" value="PWB86702.1"/>
    <property type="molecule type" value="Genomic_DNA"/>
</dbReference>
<evidence type="ECO:0000313" key="2">
    <source>
        <dbReference type="Proteomes" id="UP000245577"/>
    </source>
</evidence>
<name>A0A2U1S8T2_9EURY</name>
<organism evidence="1 2">
    <name type="scientific">Methanobrevibacter woesei</name>
    <dbReference type="NCBI Taxonomy" id="190976"/>
    <lineage>
        <taxon>Archaea</taxon>
        <taxon>Methanobacteriati</taxon>
        <taxon>Methanobacteriota</taxon>
        <taxon>Methanomada group</taxon>
        <taxon>Methanobacteria</taxon>
        <taxon>Methanobacteriales</taxon>
        <taxon>Methanobacteriaceae</taxon>
        <taxon>Methanobrevibacter</taxon>
    </lineage>
</organism>
<protein>
    <submittedName>
        <fullName evidence="1">Uncharacterized protein</fullName>
    </submittedName>
</protein>
<proteinExistence type="predicted"/>
<accession>A0A2U1S8T2</accession>
<sequence length="157" mass="18117">MARKSFNEKLQDSKDMPKIVEVTDEKSVKRYGGTQMLIAPPLEYNELMSKVPKGKIITIKEIREFLAKKHGAEFTCPMTAGIFISLSARASCERLDDRIPFWRTLKADGELNPKYPGGIEYQKEKLSSEGHTFKTKGRKNIRYFVEDYEDKLYDLTI</sequence>
<dbReference type="InterPro" id="IPR036388">
    <property type="entry name" value="WH-like_DNA-bd_sf"/>
</dbReference>
<gene>
    <name evidence="1" type="ORF">MBBWO_04160</name>
</gene>
<reference evidence="1 2" key="1">
    <citation type="submission" date="2017-03" db="EMBL/GenBank/DDBJ databases">
        <title>Genome sequence of Methanobrevibacter wosei.</title>
        <authorList>
            <person name="Poehlein A."/>
            <person name="Seedorf H."/>
            <person name="Daniel R."/>
        </authorList>
    </citation>
    <scope>NUCLEOTIDE SEQUENCE [LARGE SCALE GENOMIC DNA]</scope>
    <source>
        <strain evidence="1 2">DSM 11979</strain>
    </source>
</reference>
<keyword evidence="2" id="KW-1185">Reference proteome</keyword>
<dbReference type="OrthoDB" id="76396at2157"/>
<dbReference type="Proteomes" id="UP000245577">
    <property type="component" value="Unassembled WGS sequence"/>
</dbReference>
<dbReference type="RefSeq" id="WP_116669232.1">
    <property type="nucleotide sequence ID" value="NZ_MZGU01000003.1"/>
</dbReference>